<dbReference type="AlphaFoldDB" id="A0A0F9KHI1"/>
<feature type="non-terminal residue" evidence="4">
    <location>
        <position position="1"/>
    </location>
</feature>
<reference evidence="4" key="1">
    <citation type="journal article" date="2015" name="Nature">
        <title>Complex archaea that bridge the gap between prokaryotes and eukaryotes.</title>
        <authorList>
            <person name="Spang A."/>
            <person name="Saw J.H."/>
            <person name="Jorgensen S.L."/>
            <person name="Zaremba-Niedzwiedzka K."/>
            <person name="Martijn J."/>
            <person name="Lind A.E."/>
            <person name="van Eijk R."/>
            <person name="Schleper C."/>
            <person name="Guy L."/>
            <person name="Ettema T.J."/>
        </authorList>
    </citation>
    <scope>NUCLEOTIDE SEQUENCE</scope>
</reference>
<dbReference type="InterPro" id="IPR050107">
    <property type="entry name" value="ABC_carbohydrate_import_ATPase"/>
</dbReference>
<dbReference type="CDD" id="cd03215">
    <property type="entry name" value="ABC_Carb_Monos_II"/>
    <property type="match status" value="1"/>
</dbReference>
<gene>
    <name evidence="4" type="ORF">LCGC14_1702750</name>
</gene>
<dbReference type="PROSITE" id="PS00211">
    <property type="entry name" value="ABC_TRANSPORTER_1"/>
    <property type="match status" value="1"/>
</dbReference>
<dbReference type="PROSITE" id="PS50893">
    <property type="entry name" value="ABC_TRANSPORTER_2"/>
    <property type="match status" value="2"/>
</dbReference>
<name>A0A0F9KHI1_9ZZZZ</name>
<dbReference type="GO" id="GO:0016887">
    <property type="term" value="F:ATP hydrolysis activity"/>
    <property type="evidence" value="ECO:0007669"/>
    <property type="project" value="InterPro"/>
</dbReference>
<comment type="caution">
    <text evidence="4">The sequence shown here is derived from an EMBL/GenBank/DDBJ whole genome shotgun (WGS) entry which is preliminary data.</text>
</comment>
<dbReference type="InterPro" id="IPR003439">
    <property type="entry name" value="ABC_transporter-like_ATP-bd"/>
</dbReference>
<protein>
    <recommendedName>
        <fullName evidence="3">ABC transporter domain-containing protein</fullName>
    </recommendedName>
</protein>
<evidence type="ECO:0000259" key="3">
    <source>
        <dbReference type="PROSITE" id="PS50893"/>
    </source>
</evidence>
<feature type="domain" description="ABC transporter" evidence="3">
    <location>
        <begin position="227"/>
        <end position="471"/>
    </location>
</feature>
<dbReference type="CDD" id="cd03216">
    <property type="entry name" value="ABC_Carb_Monos_I"/>
    <property type="match status" value="1"/>
</dbReference>
<keyword evidence="2" id="KW-0067">ATP-binding</keyword>
<dbReference type="PANTHER" id="PTHR43790:SF4">
    <property type="entry name" value="GUANOSINE IMPORT ATP-BINDING PROTEIN NUPO"/>
    <property type="match status" value="1"/>
</dbReference>
<evidence type="ECO:0000313" key="4">
    <source>
        <dbReference type="EMBL" id="KKM14775.1"/>
    </source>
</evidence>
<dbReference type="Pfam" id="PF00005">
    <property type="entry name" value="ABC_tran"/>
    <property type="match status" value="2"/>
</dbReference>
<accession>A0A0F9KHI1</accession>
<dbReference type="PANTHER" id="PTHR43790">
    <property type="entry name" value="CARBOHYDRATE TRANSPORT ATP-BINDING PROTEIN MG119-RELATED"/>
    <property type="match status" value="1"/>
</dbReference>
<dbReference type="GO" id="GO:0005524">
    <property type="term" value="F:ATP binding"/>
    <property type="evidence" value="ECO:0007669"/>
    <property type="project" value="UniProtKB-KW"/>
</dbReference>
<dbReference type="SUPFAM" id="SSF52540">
    <property type="entry name" value="P-loop containing nucleoside triphosphate hydrolases"/>
    <property type="match status" value="2"/>
</dbReference>
<dbReference type="SMART" id="SM00382">
    <property type="entry name" value="AAA"/>
    <property type="match status" value="1"/>
</dbReference>
<sequence length="471" mass="51996">EIHALLGENGAGKTTLMNILYGLYRFDSGEIKIQGVPVHLKSPKDAIAVGIGMVHQHFTLIPAMTVAENIILGVKSSKGPLLNLAEAEKQIIELSKTYKLEVDPKTKVEQLPMGIRQRVEIIKTLYRGARILILDEPTSVLTPLEIDDFFDALKSMVKEGLTVVIITHKLPEVFAISDRVTVLRRGRFVETVETKLTNPKDLSIKMVGREIHLGQERIDIIPGKVVLDVQGLKTMNDKGQEALKGISFSIHEGEILGIAGVSGNGQKELADVLSGMRPSTDGTIRFLKQDVTNYTPKKLIEIGIGDVPEDRAGTGLLMNFSIAENLILESHTKTPFSRRWFLNKNEIRKYAEKIIQEYDIDTPSPNVPIRNLSGGNLQKVLLAKVLSRNPKLLIIAQPTAGLDVGATEFISKKILEERERQVAILLISEDLERIMTLSDRIAVIYEGKIVGIVPAADAKISEIGRMMTGVE</sequence>
<keyword evidence="1" id="KW-0547">Nucleotide-binding</keyword>
<proteinExistence type="predicted"/>
<dbReference type="InterPro" id="IPR017871">
    <property type="entry name" value="ABC_transporter-like_CS"/>
</dbReference>
<organism evidence="4">
    <name type="scientific">marine sediment metagenome</name>
    <dbReference type="NCBI Taxonomy" id="412755"/>
    <lineage>
        <taxon>unclassified sequences</taxon>
        <taxon>metagenomes</taxon>
        <taxon>ecological metagenomes</taxon>
    </lineage>
</organism>
<feature type="domain" description="ABC transporter" evidence="3">
    <location>
        <begin position="1"/>
        <end position="210"/>
    </location>
</feature>
<dbReference type="InterPro" id="IPR003593">
    <property type="entry name" value="AAA+_ATPase"/>
</dbReference>
<evidence type="ECO:0000256" key="1">
    <source>
        <dbReference type="ARBA" id="ARBA00022741"/>
    </source>
</evidence>
<dbReference type="EMBL" id="LAZR01015069">
    <property type="protein sequence ID" value="KKM14775.1"/>
    <property type="molecule type" value="Genomic_DNA"/>
</dbReference>
<dbReference type="Gene3D" id="3.40.50.300">
    <property type="entry name" value="P-loop containing nucleotide triphosphate hydrolases"/>
    <property type="match status" value="2"/>
</dbReference>
<evidence type="ECO:0000256" key="2">
    <source>
        <dbReference type="ARBA" id="ARBA00022840"/>
    </source>
</evidence>
<dbReference type="InterPro" id="IPR027417">
    <property type="entry name" value="P-loop_NTPase"/>
</dbReference>